<name>A0A2R5G7Q3_NOSCO</name>
<dbReference type="RefSeq" id="WP_244919595.1">
    <property type="nucleotide sequence ID" value="NZ_BDUD01000010.1"/>
</dbReference>
<gene>
    <name evidence="1" type="ORF">NIES4072_74460</name>
</gene>
<evidence type="ECO:0000313" key="1">
    <source>
        <dbReference type="EMBL" id="GBG23734.1"/>
    </source>
</evidence>
<dbReference type="AlphaFoldDB" id="A0A2R5G7Q3"/>
<proteinExistence type="predicted"/>
<accession>A0A2R5G7Q3</accession>
<comment type="caution">
    <text evidence="1">The sequence shown here is derived from an EMBL/GenBank/DDBJ whole genome shotgun (WGS) entry which is preliminary data.</text>
</comment>
<sequence>MMIDKQLVGCVTLLSKSKTYSIDGALYRYLYSSDSIRHTQYYFRPLPRQSKTADLKLNRDKVLRRCYEVPSLYKQHTAEITNNSIQLSLF</sequence>
<dbReference type="Proteomes" id="UP000245124">
    <property type="component" value="Unassembled WGS sequence"/>
</dbReference>
<organism evidence="1 2">
    <name type="scientific">Nostoc commune NIES-4072</name>
    <dbReference type="NCBI Taxonomy" id="2005467"/>
    <lineage>
        <taxon>Bacteria</taxon>
        <taxon>Bacillati</taxon>
        <taxon>Cyanobacteriota</taxon>
        <taxon>Cyanophyceae</taxon>
        <taxon>Nostocales</taxon>
        <taxon>Nostocaceae</taxon>
        <taxon>Nostoc</taxon>
    </lineage>
</organism>
<protein>
    <submittedName>
        <fullName evidence="1">Uncharacterized protein</fullName>
    </submittedName>
</protein>
<keyword evidence="2" id="KW-1185">Reference proteome</keyword>
<dbReference type="EMBL" id="BDUD01000010">
    <property type="protein sequence ID" value="GBG23734.1"/>
    <property type="molecule type" value="Genomic_DNA"/>
</dbReference>
<reference evidence="1 2" key="1">
    <citation type="submission" date="2017-06" db="EMBL/GenBank/DDBJ databases">
        <title>Genome sequencing of cyanobaciteial culture collection at National Institute for Environmental Studies (NIES).</title>
        <authorList>
            <person name="Hirose Y."/>
            <person name="Shimura Y."/>
            <person name="Fujisawa T."/>
            <person name="Nakamura Y."/>
            <person name="Kawachi M."/>
        </authorList>
    </citation>
    <scope>NUCLEOTIDE SEQUENCE [LARGE SCALE GENOMIC DNA]</scope>
    <source>
        <strain evidence="1 2">NIES-4072</strain>
    </source>
</reference>
<evidence type="ECO:0000313" key="2">
    <source>
        <dbReference type="Proteomes" id="UP000245124"/>
    </source>
</evidence>